<dbReference type="Gene3D" id="3.40.50.970">
    <property type="match status" value="1"/>
</dbReference>
<evidence type="ECO:0000313" key="13">
    <source>
        <dbReference type="Proteomes" id="UP000001508"/>
    </source>
</evidence>
<keyword evidence="8" id="KW-0411">Iron-sulfur</keyword>
<dbReference type="GO" id="GO:0047553">
    <property type="term" value="F:2-oxoglutarate synthase activity"/>
    <property type="evidence" value="ECO:0007669"/>
    <property type="project" value="UniProtKB-EC"/>
</dbReference>
<dbReference type="InterPro" id="IPR011896">
    <property type="entry name" value="OFOB"/>
</dbReference>
<keyword evidence="6 12" id="KW-0560">Oxidoreductase</keyword>
<proteinExistence type="predicted"/>
<feature type="domain" description="Thiamine pyrophosphate enzyme TPP-binding" evidence="10">
    <location>
        <begin position="51"/>
        <end position="194"/>
    </location>
</feature>
<evidence type="ECO:0000259" key="11">
    <source>
        <dbReference type="Pfam" id="PF12367"/>
    </source>
</evidence>
<evidence type="ECO:0000256" key="1">
    <source>
        <dbReference type="ARBA" id="ARBA00001946"/>
    </source>
</evidence>
<dbReference type="InterPro" id="IPR011766">
    <property type="entry name" value="TPP_enzyme_TPP-bd"/>
</dbReference>
<dbReference type="Pfam" id="PF12367">
    <property type="entry name" value="PFO_beta_C"/>
    <property type="match status" value="1"/>
</dbReference>
<comment type="cofactor">
    <cofactor evidence="3">
        <name>[4Fe-4S] cluster</name>
        <dbReference type="ChEBI" id="CHEBI:49883"/>
    </cofactor>
</comment>
<dbReference type="GO" id="GO:0044281">
    <property type="term" value="P:small molecule metabolic process"/>
    <property type="evidence" value="ECO:0007669"/>
    <property type="project" value="UniProtKB-ARBA"/>
</dbReference>
<dbReference type="GO" id="GO:0046872">
    <property type="term" value="F:metal ion binding"/>
    <property type="evidence" value="ECO:0007669"/>
    <property type="project" value="UniProtKB-KW"/>
</dbReference>
<keyword evidence="12" id="KW-0670">Pyruvate</keyword>
<dbReference type="InterPro" id="IPR032686">
    <property type="entry name" value="PFO_beta_C"/>
</dbReference>
<keyword evidence="9" id="KW-0786">Thiamine pyrophosphate</keyword>
<evidence type="ECO:0000256" key="8">
    <source>
        <dbReference type="ARBA" id="ARBA00023014"/>
    </source>
</evidence>
<keyword evidence="7" id="KW-0408">Iron</keyword>
<evidence type="ECO:0000256" key="9">
    <source>
        <dbReference type="ARBA" id="ARBA00023052"/>
    </source>
</evidence>
<dbReference type="AlphaFoldDB" id="D6Z630"/>
<feature type="domain" description="Pyruvate ferredoxin oxidoreductase beta subunit C-terminal" evidence="11">
    <location>
        <begin position="198"/>
        <end position="261"/>
    </location>
</feature>
<dbReference type="GO" id="GO:0030976">
    <property type="term" value="F:thiamine pyrophosphate binding"/>
    <property type="evidence" value="ECO:0007669"/>
    <property type="project" value="InterPro"/>
</dbReference>
<accession>D6Z630</accession>
<dbReference type="OrthoDB" id="9775140at2"/>
<dbReference type="EC" id="1.2.7.3" evidence="12"/>
<keyword evidence="5" id="KW-0460">Magnesium</keyword>
<evidence type="ECO:0000256" key="2">
    <source>
        <dbReference type="ARBA" id="ARBA00001964"/>
    </source>
</evidence>
<dbReference type="STRING" id="589865.DaAHT2_0201"/>
<dbReference type="Pfam" id="PF02775">
    <property type="entry name" value="TPP_enzyme_C"/>
    <property type="match status" value="1"/>
</dbReference>
<evidence type="ECO:0000256" key="4">
    <source>
        <dbReference type="ARBA" id="ARBA00022723"/>
    </source>
</evidence>
<dbReference type="eggNOG" id="COG1013">
    <property type="taxonomic scope" value="Bacteria"/>
</dbReference>
<organism evidence="12 13">
    <name type="scientific">Desulfurivibrio alkaliphilus (strain DSM 19089 / UNIQEM U267 / AHT2)</name>
    <dbReference type="NCBI Taxonomy" id="589865"/>
    <lineage>
        <taxon>Bacteria</taxon>
        <taxon>Pseudomonadati</taxon>
        <taxon>Thermodesulfobacteriota</taxon>
        <taxon>Desulfobulbia</taxon>
        <taxon>Desulfobulbales</taxon>
        <taxon>Desulfobulbaceae</taxon>
        <taxon>Desulfurivibrio</taxon>
    </lineage>
</organism>
<comment type="cofactor">
    <cofactor evidence="2">
        <name>thiamine diphosphate</name>
        <dbReference type="ChEBI" id="CHEBI:58937"/>
    </cofactor>
</comment>
<name>D6Z630_DESAT</name>
<dbReference type="NCBIfam" id="TIGR02177">
    <property type="entry name" value="PorB_KorB"/>
    <property type="match status" value="1"/>
</dbReference>
<gene>
    <name evidence="12" type="ordered locus">DaAHT2_0201</name>
</gene>
<reference evidence="13" key="1">
    <citation type="submission" date="2010-02" db="EMBL/GenBank/DDBJ databases">
        <title>Complete sequence of Desulfurivibrio alkaliphilus AHT2.</title>
        <authorList>
            <consortium name="US DOE Joint Genome Institute"/>
            <person name="Pitluck S."/>
            <person name="Chertkov O."/>
            <person name="Detter J.C."/>
            <person name="Han C."/>
            <person name="Tapia R."/>
            <person name="Larimer F."/>
            <person name="Land M."/>
            <person name="Hauser L."/>
            <person name="Kyrpides N."/>
            <person name="Mikhailova N."/>
            <person name="Sorokin D.Y."/>
            <person name="Muyzer G."/>
            <person name="Woyke T."/>
        </authorList>
    </citation>
    <scope>NUCLEOTIDE SEQUENCE [LARGE SCALE GENOMIC DNA]</scope>
    <source>
        <strain evidence="13">DSM 19089 / UNIQEM U267 / AHT2</strain>
    </source>
</reference>
<dbReference type="InterPro" id="IPR051457">
    <property type="entry name" value="2-oxoacid:Fd_oxidoreductase"/>
</dbReference>
<keyword evidence="4" id="KW-0479">Metal-binding</keyword>
<dbReference type="RefSeq" id="WP_013162443.1">
    <property type="nucleotide sequence ID" value="NC_014216.1"/>
</dbReference>
<dbReference type="InParanoid" id="D6Z630"/>
<evidence type="ECO:0000313" key="12">
    <source>
        <dbReference type="EMBL" id="ADH84912.1"/>
    </source>
</evidence>
<dbReference type="InterPro" id="IPR029061">
    <property type="entry name" value="THDP-binding"/>
</dbReference>
<dbReference type="GO" id="GO:0045333">
    <property type="term" value="P:cellular respiration"/>
    <property type="evidence" value="ECO:0007669"/>
    <property type="project" value="UniProtKB-ARBA"/>
</dbReference>
<evidence type="ECO:0000256" key="7">
    <source>
        <dbReference type="ARBA" id="ARBA00023004"/>
    </source>
</evidence>
<dbReference type="CDD" id="cd03375">
    <property type="entry name" value="TPP_OGFOR"/>
    <property type="match status" value="1"/>
</dbReference>
<dbReference type="PANTHER" id="PTHR48084:SF4">
    <property type="entry name" value="2-OXOGLUTARATE OXIDOREDUCTASE SUBUNIT KORB"/>
    <property type="match status" value="1"/>
</dbReference>
<dbReference type="Proteomes" id="UP000001508">
    <property type="component" value="Chromosome"/>
</dbReference>
<dbReference type="HOGENOM" id="CLU_048564_0_0_7"/>
<dbReference type="EMBL" id="CP001940">
    <property type="protein sequence ID" value="ADH84912.1"/>
    <property type="molecule type" value="Genomic_DNA"/>
</dbReference>
<dbReference type="PANTHER" id="PTHR48084">
    <property type="entry name" value="2-OXOGLUTARATE OXIDOREDUCTASE SUBUNIT KORB-RELATED"/>
    <property type="match status" value="1"/>
</dbReference>
<evidence type="ECO:0000256" key="6">
    <source>
        <dbReference type="ARBA" id="ARBA00023002"/>
    </source>
</evidence>
<evidence type="ECO:0000256" key="5">
    <source>
        <dbReference type="ARBA" id="ARBA00022842"/>
    </source>
</evidence>
<evidence type="ECO:0000259" key="10">
    <source>
        <dbReference type="Pfam" id="PF02775"/>
    </source>
</evidence>
<sequence>MTTIEDYGKYETAWCPGCGNFGILNALKQALVNCDLPPHRVLLVSGIGQAAKAPHYLRANVFNGLHGRSLPAAIGARLANPELTVIAESGDGCLYGEGGNHFLAALRRNLDLTILAHDNRVYGLTKGQASPTSQQGMVTKTQPHGAFPPPFNPLAVAVTMGASFVARGYAGKLEQLSELISKAIKHRGTALVDILQPCVSFNKINTFQWYQEHCYELPPEHDPTDRDQALRVALEFGENLPLGIIYQTQRPLFEEQFTPLKHGPLARQEVSRPKLEEIMQQYR</sequence>
<keyword evidence="13" id="KW-1185">Reference proteome</keyword>
<dbReference type="KEGG" id="dak:DaAHT2_0201"/>
<dbReference type="GO" id="GO:0051536">
    <property type="term" value="F:iron-sulfur cluster binding"/>
    <property type="evidence" value="ECO:0007669"/>
    <property type="project" value="UniProtKB-KW"/>
</dbReference>
<dbReference type="SUPFAM" id="SSF52518">
    <property type="entry name" value="Thiamin diphosphate-binding fold (THDP-binding)"/>
    <property type="match status" value="1"/>
</dbReference>
<protein>
    <submittedName>
        <fullName evidence="12">Pyruvate ferredoxin/flavodoxin oxidoreductase, beta subunit</fullName>
        <ecNumber evidence="12">1.2.7.3</ecNumber>
    </submittedName>
</protein>
<evidence type="ECO:0000256" key="3">
    <source>
        <dbReference type="ARBA" id="ARBA00001966"/>
    </source>
</evidence>
<comment type="cofactor">
    <cofactor evidence="1">
        <name>Mg(2+)</name>
        <dbReference type="ChEBI" id="CHEBI:18420"/>
    </cofactor>
</comment>